<dbReference type="Proteomes" id="UP001589610">
    <property type="component" value="Unassembled WGS sequence"/>
</dbReference>
<sequence length="353" mass="38866">MIISSHRDDSVHAVLPKLQERGVPLLWWDEADYPGASTLTAGCLDGHWCQTLTYRGETYDLSKVRAVWDRRPDRPSALEVPEPSQRAFAEHTAKVALSGAYDLMVGARWMPALPQHAAAIDNKLLHLRRATELGLTVVDTVVTNDPEVLVPVWNRTGGRMITKTLEFRPFALDGENGHLYTATVPRRRLTGRHRLRHGPAILQPNVPKAYELRVTVVGEQVFAARIDSQASRMTTVDWRHYHDAKVGYAAYDLPRDIGDRCVRLVAGLGLSFGALDFIVTPDGRYVFLELNVNGQWAFVELRTGMPISDAIADWLAAACVSAAVVADPAGAADARPDVVATARPDLKDSADAH</sequence>
<dbReference type="PANTHER" id="PTHR21621:SF0">
    <property type="entry name" value="BETA-CITRYLGLUTAMATE SYNTHASE B-RELATED"/>
    <property type="match status" value="1"/>
</dbReference>
<dbReference type="PANTHER" id="PTHR21621">
    <property type="entry name" value="RIBOSOMAL PROTEIN S6 MODIFICATION PROTEIN"/>
    <property type="match status" value="1"/>
</dbReference>
<dbReference type="SUPFAM" id="SSF56059">
    <property type="entry name" value="Glutathione synthetase ATP-binding domain-like"/>
    <property type="match status" value="1"/>
</dbReference>
<evidence type="ECO:0000313" key="4">
    <source>
        <dbReference type="Proteomes" id="UP001589610"/>
    </source>
</evidence>
<comment type="caution">
    <text evidence="3">The sequence shown here is derived from an EMBL/GenBank/DDBJ whole genome shotgun (WGS) entry which is preliminary data.</text>
</comment>
<keyword evidence="4" id="KW-1185">Reference proteome</keyword>
<reference evidence="3 4" key="1">
    <citation type="submission" date="2024-09" db="EMBL/GenBank/DDBJ databases">
        <authorList>
            <person name="Sun Q."/>
            <person name="Mori K."/>
        </authorList>
    </citation>
    <scope>NUCLEOTIDE SEQUENCE [LARGE SCALE GENOMIC DNA]</scope>
    <source>
        <strain evidence="3 4">JCM 3028</strain>
    </source>
</reference>
<name>A0ABV5T6T6_9ACTN</name>
<feature type="domain" description="ATP-grasp" evidence="2">
    <location>
        <begin position="127"/>
        <end position="316"/>
    </location>
</feature>
<organism evidence="3 4">
    <name type="scientific">Streptosporangium vulgare</name>
    <dbReference type="NCBI Taxonomy" id="46190"/>
    <lineage>
        <taxon>Bacteria</taxon>
        <taxon>Bacillati</taxon>
        <taxon>Actinomycetota</taxon>
        <taxon>Actinomycetes</taxon>
        <taxon>Streptosporangiales</taxon>
        <taxon>Streptosporangiaceae</taxon>
        <taxon>Streptosporangium</taxon>
    </lineage>
</organism>
<dbReference type="PROSITE" id="PS50975">
    <property type="entry name" value="ATP_GRASP"/>
    <property type="match status" value="1"/>
</dbReference>
<dbReference type="Pfam" id="PF21068">
    <property type="entry name" value="ATPgraspMvdD"/>
    <property type="match status" value="1"/>
</dbReference>
<keyword evidence="1" id="KW-0547">Nucleotide-binding</keyword>
<accession>A0ABV5T6T6</accession>
<dbReference type="EMBL" id="JBHMBS010000002">
    <property type="protein sequence ID" value="MFB9674794.1"/>
    <property type="molecule type" value="Genomic_DNA"/>
</dbReference>
<dbReference type="InterPro" id="IPR011761">
    <property type="entry name" value="ATP-grasp"/>
</dbReference>
<gene>
    <name evidence="3" type="ORF">ACFFRH_04785</name>
</gene>
<protein>
    <submittedName>
        <fullName evidence="3">MvdC/MvdD family ATP grasp protein</fullName>
    </submittedName>
</protein>
<keyword evidence="1" id="KW-0067">ATP-binding</keyword>
<evidence type="ECO:0000313" key="3">
    <source>
        <dbReference type="EMBL" id="MFB9674794.1"/>
    </source>
</evidence>
<proteinExistence type="predicted"/>
<dbReference type="InterPro" id="IPR048936">
    <property type="entry name" value="MvdD-like_ATPgrasp"/>
</dbReference>
<dbReference type="RefSeq" id="WP_386154493.1">
    <property type="nucleotide sequence ID" value="NZ_JBHMBS010000002.1"/>
</dbReference>
<evidence type="ECO:0000256" key="1">
    <source>
        <dbReference type="PROSITE-ProRule" id="PRU00409"/>
    </source>
</evidence>
<evidence type="ECO:0000259" key="2">
    <source>
        <dbReference type="PROSITE" id="PS50975"/>
    </source>
</evidence>
<dbReference type="Gene3D" id="3.30.470.20">
    <property type="entry name" value="ATP-grasp fold, B domain"/>
    <property type="match status" value="1"/>
</dbReference>